<dbReference type="Gene3D" id="3.40.50.1820">
    <property type="entry name" value="alpha/beta hydrolase"/>
    <property type="match status" value="1"/>
</dbReference>
<dbReference type="EC" id="3.1.1.-" evidence="3"/>
<evidence type="ECO:0000256" key="3">
    <source>
        <dbReference type="RuleBase" id="RU361235"/>
    </source>
</evidence>
<evidence type="ECO:0000256" key="1">
    <source>
        <dbReference type="ARBA" id="ARBA00005964"/>
    </source>
</evidence>
<keyword evidence="2 3" id="KW-0378">Hydrolase</keyword>
<evidence type="ECO:0000313" key="6">
    <source>
        <dbReference type="Proteomes" id="UP000003157"/>
    </source>
</evidence>
<dbReference type="InterPro" id="IPR002018">
    <property type="entry name" value="CarbesteraseB"/>
</dbReference>
<dbReference type="InterPro" id="IPR050309">
    <property type="entry name" value="Type-B_Carboxylest/Lipase"/>
</dbReference>
<dbReference type="SUPFAM" id="SSF53474">
    <property type="entry name" value="alpha/beta-Hydrolases"/>
    <property type="match status" value="1"/>
</dbReference>
<dbReference type="RefSeq" id="WP_008788382.1">
    <property type="nucleotide sequence ID" value="NZ_AKCB01000002.1"/>
</dbReference>
<dbReference type="PROSITE" id="PS00122">
    <property type="entry name" value="CARBOXYLESTERASE_B_1"/>
    <property type="match status" value="1"/>
</dbReference>
<dbReference type="PANTHER" id="PTHR11559">
    <property type="entry name" value="CARBOXYLESTERASE"/>
    <property type="match status" value="1"/>
</dbReference>
<dbReference type="HOGENOM" id="CLU_006586_16_4_9"/>
<accession>E7G928</accession>
<gene>
    <name evidence="5" type="ORF">HMPREF9488_01266</name>
</gene>
<dbReference type="GeneID" id="78230901"/>
<dbReference type="Pfam" id="PF00135">
    <property type="entry name" value="COesterase"/>
    <property type="match status" value="1"/>
</dbReference>
<comment type="similarity">
    <text evidence="1 3">Belongs to the type-B carboxylesterase/lipase family.</text>
</comment>
<comment type="caution">
    <text evidence="5">The sequence shown here is derived from an EMBL/GenBank/DDBJ whole genome shotgun (WGS) entry which is preliminary data.</text>
</comment>
<dbReference type="InterPro" id="IPR019826">
    <property type="entry name" value="Carboxylesterase_B_AS"/>
</dbReference>
<dbReference type="eggNOG" id="COG2272">
    <property type="taxonomic scope" value="Bacteria"/>
</dbReference>
<protein>
    <recommendedName>
        <fullName evidence="3">Carboxylic ester hydrolase</fullName>
        <ecNumber evidence="3">3.1.1.-</ecNumber>
    </recommendedName>
</protein>
<dbReference type="EMBL" id="ADKX01000023">
    <property type="protein sequence ID" value="EFW05469.1"/>
    <property type="molecule type" value="Genomic_DNA"/>
</dbReference>
<sequence>MLKKFEYDNIPVVQTTAGYVKGYRYEGTYIFKGIPYAYADRFQMPVPPVSWEGVKDTTSYGMVCPLLYPEKPQGEMLVPHMYWPQDEHCQTVNIWSQEIDEKAKKPVMVWLHGGGFFAGSSIEKLAYDGANMSHYGDVVVVSLNHRLNILGFLDLSPFGKKYKNSANAGLADLVEALHWIKDNIAQFGGDPDNITLFGQSGGGMKISALMQIPDAQGLFHKGMIMSGVAGDFMPPCQGGDGTLIVKALLEELNLSLSEIEKLETIPYSMLANAYLKVAPALQKAGAYVGNNPMINDYYLGEPQMTLFTEQAKKTPLMVGTVFGEMSFAPVTYNKLKLSEQEMIDILHSHFKDQTQNIIEAFLKAYPDKKIIDLLNIDTLFRLMSKQLISAKSKYQQAPTYNYIFTLDFPCQFGKPAWHCSDIPFVFHNIDKVPVANIEGVSEKLQEQMFKSVIAFAYTGNPNHDGLPQWDACQPEHEITMIFDKDCVVRENFDNELLKLLKQVLPEFSLEMLMNTAIQH</sequence>
<feature type="domain" description="Carboxylesterase type B" evidence="4">
    <location>
        <begin position="11"/>
        <end position="491"/>
    </location>
</feature>
<evidence type="ECO:0000259" key="4">
    <source>
        <dbReference type="Pfam" id="PF00135"/>
    </source>
</evidence>
<evidence type="ECO:0000313" key="5">
    <source>
        <dbReference type="EMBL" id="EFW05469.1"/>
    </source>
</evidence>
<dbReference type="OrthoDB" id="9775851at2"/>
<reference evidence="5 6" key="1">
    <citation type="submission" date="2010-12" db="EMBL/GenBank/DDBJ databases">
        <title>The Genome Sequence of Coprobacillus sp. strain 29_1.</title>
        <authorList>
            <consortium name="The Broad Institute Genome Sequencing Platform"/>
            <person name="Earl A."/>
            <person name="Ward D."/>
            <person name="Feldgarden M."/>
            <person name="Gevers D."/>
            <person name="Daigneault M."/>
            <person name="Sibley C.D."/>
            <person name="White A."/>
            <person name="Strauss J."/>
            <person name="Allen-Vercoe E."/>
            <person name="Young S.K."/>
            <person name="Zeng Q."/>
            <person name="Gargeya S."/>
            <person name="Fitzgerald M."/>
            <person name="Haas B."/>
            <person name="Abouelleil A."/>
            <person name="Alvarado L."/>
            <person name="Arachchi H.M."/>
            <person name="Berlin A."/>
            <person name="Brown A."/>
            <person name="Chapman S.B."/>
            <person name="Chen Z."/>
            <person name="Dunbar C."/>
            <person name="Freedman E."/>
            <person name="Gearin G."/>
            <person name="Gellesch M."/>
            <person name="Goldberg J."/>
            <person name="Griggs A."/>
            <person name="Gujja S."/>
            <person name="Heilman E."/>
            <person name="Heiman D."/>
            <person name="Howarth C."/>
            <person name="Larson L."/>
            <person name="Lui A."/>
            <person name="MacDonald P.J.P."/>
            <person name="Mehta T."/>
            <person name="Montmayeur A."/>
            <person name="Murphy C."/>
            <person name="Neiman D."/>
            <person name="Pearson M."/>
            <person name="Priest M."/>
            <person name="Roberts A."/>
            <person name="Saif S."/>
            <person name="Shea T."/>
            <person name="Shenoy N."/>
            <person name="Sisk P."/>
            <person name="Stolte C."/>
            <person name="Sykes S."/>
            <person name="White J."/>
            <person name="Yandava C."/>
            <person name="Nusbaum C."/>
            <person name="Birren B."/>
        </authorList>
    </citation>
    <scope>NUCLEOTIDE SEQUENCE [LARGE SCALE GENOMIC DNA]</scope>
    <source>
        <strain evidence="5 6">29_1</strain>
    </source>
</reference>
<name>E7G928_9FIRM</name>
<evidence type="ECO:0000256" key="2">
    <source>
        <dbReference type="ARBA" id="ARBA00022801"/>
    </source>
</evidence>
<dbReference type="InterPro" id="IPR029058">
    <property type="entry name" value="AB_hydrolase_fold"/>
</dbReference>
<proteinExistence type="inferred from homology"/>
<dbReference type="GO" id="GO:0016787">
    <property type="term" value="F:hydrolase activity"/>
    <property type="evidence" value="ECO:0007669"/>
    <property type="project" value="UniProtKB-KW"/>
</dbReference>
<organism evidence="5 6">
    <name type="scientific">Coprobacillus cateniformis</name>
    <dbReference type="NCBI Taxonomy" id="100884"/>
    <lineage>
        <taxon>Bacteria</taxon>
        <taxon>Bacillati</taxon>
        <taxon>Bacillota</taxon>
        <taxon>Erysipelotrichia</taxon>
        <taxon>Erysipelotrichales</taxon>
        <taxon>Coprobacillaceae</taxon>
        <taxon>Coprobacillus</taxon>
    </lineage>
</organism>
<dbReference type="ESTHER" id="9firm-e7g928">
    <property type="family name" value="Carb_B_Bacteria"/>
</dbReference>
<dbReference type="AlphaFoldDB" id="E7G928"/>
<dbReference type="STRING" id="100884.GCA_000269565_03107"/>
<keyword evidence="6" id="KW-1185">Reference proteome</keyword>
<dbReference type="Proteomes" id="UP000003157">
    <property type="component" value="Unassembled WGS sequence"/>
</dbReference>